<organism evidence="12 13">
    <name type="scientific">Candidatus Gemmiger avicola</name>
    <dbReference type="NCBI Taxonomy" id="2838605"/>
    <lineage>
        <taxon>Bacteria</taxon>
        <taxon>Bacillati</taxon>
        <taxon>Bacillota</taxon>
        <taxon>Clostridia</taxon>
        <taxon>Eubacteriales</taxon>
        <taxon>Gemmiger</taxon>
    </lineage>
</organism>
<evidence type="ECO:0000313" key="13">
    <source>
        <dbReference type="Proteomes" id="UP000886803"/>
    </source>
</evidence>
<protein>
    <recommendedName>
        <fullName evidence="1">Stage 0 sporulation protein A homolog</fullName>
    </recommendedName>
</protein>
<comment type="caution">
    <text evidence="12">The sequence shown here is derived from an EMBL/GenBank/DDBJ whole genome shotgun (WGS) entry which is preliminary data.</text>
</comment>
<dbReference type="Pfam" id="PF00072">
    <property type="entry name" value="Response_reg"/>
    <property type="match status" value="1"/>
</dbReference>
<keyword evidence="6" id="KW-0804">Transcription</keyword>
<evidence type="ECO:0000259" key="11">
    <source>
        <dbReference type="PROSITE" id="PS51755"/>
    </source>
</evidence>
<dbReference type="GO" id="GO:0005829">
    <property type="term" value="C:cytosol"/>
    <property type="evidence" value="ECO:0007669"/>
    <property type="project" value="TreeGrafter"/>
</dbReference>
<feature type="domain" description="OmpR/PhoB-type" evidence="11">
    <location>
        <begin position="121"/>
        <end position="216"/>
    </location>
</feature>
<evidence type="ECO:0000256" key="1">
    <source>
        <dbReference type="ARBA" id="ARBA00018672"/>
    </source>
</evidence>
<gene>
    <name evidence="12" type="ORF">H9945_02815</name>
</gene>
<dbReference type="PANTHER" id="PTHR48111:SF22">
    <property type="entry name" value="REGULATOR OF RPOS"/>
    <property type="match status" value="1"/>
</dbReference>
<evidence type="ECO:0000313" key="12">
    <source>
        <dbReference type="EMBL" id="HJB41407.1"/>
    </source>
</evidence>
<feature type="modified residue" description="4-aspartylphosphate" evidence="8">
    <location>
        <position position="52"/>
    </location>
</feature>
<comment type="function">
    <text evidence="7">May play the central regulatory role in sporulation. It may be an element of the effector pathway responsible for the activation of sporulation genes in response to nutritional stress. Spo0A may act in concert with spo0H (a sigma factor) to control the expression of some genes that are critical to the sporulation process.</text>
</comment>
<evidence type="ECO:0000259" key="10">
    <source>
        <dbReference type="PROSITE" id="PS50110"/>
    </source>
</evidence>
<dbReference type="GO" id="GO:0006355">
    <property type="term" value="P:regulation of DNA-templated transcription"/>
    <property type="evidence" value="ECO:0007669"/>
    <property type="project" value="InterPro"/>
</dbReference>
<dbReference type="PANTHER" id="PTHR48111">
    <property type="entry name" value="REGULATOR OF RPOS"/>
    <property type="match status" value="1"/>
</dbReference>
<dbReference type="Pfam" id="PF00486">
    <property type="entry name" value="Trans_reg_C"/>
    <property type="match status" value="1"/>
</dbReference>
<dbReference type="GO" id="GO:0000156">
    <property type="term" value="F:phosphorelay response regulator activity"/>
    <property type="evidence" value="ECO:0007669"/>
    <property type="project" value="TreeGrafter"/>
</dbReference>
<dbReference type="InterPro" id="IPR011006">
    <property type="entry name" value="CheY-like_superfamily"/>
</dbReference>
<keyword evidence="2 8" id="KW-0597">Phosphoprotein</keyword>
<accession>A0A9D2M564</accession>
<evidence type="ECO:0000256" key="7">
    <source>
        <dbReference type="ARBA" id="ARBA00024867"/>
    </source>
</evidence>
<dbReference type="Gene3D" id="6.10.250.690">
    <property type="match status" value="1"/>
</dbReference>
<evidence type="ECO:0000256" key="8">
    <source>
        <dbReference type="PROSITE-ProRule" id="PRU00169"/>
    </source>
</evidence>
<evidence type="ECO:0000256" key="3">
    <source>
        <dbReference type="ARBA" id="ARBA00023012"/>
    </source>
</evidence>
<evidence type="ECO:0000256" key="4">
    <source>
        <dbReference type="ARBA" id="ARBA00023015"/>
    </source>
</evidence>
<evidence type="ECO:0000256" key="2">
    <source>
        <dbReference type="ARBA" id="ARBA00022553"/>
    </source>
</evidence>
<dbReference type="AlphaFoldDB" id="A0A9D2M564"/>
<evidence type="ECO:0000256" key="6">
    <source>
        <dbReference type="ARBA" id="ARBA00023163"/>
    </source>
</evidence>
<evidence type="ECO:0000256" key="9">
    <source>
        <dbReference type="PROSITE-ProRule" id="PRU01091"/>
    </source>
</evidence>
<dbReference type="CDD" id="cd00383">
    <property type="entry name" value="trans_reg_C"/>
    <property type="match status" value="1"/>
</dbReference>
<reference evidence="12" key="2">
    <citation type="submission" date="2021-04" db="EMBL/GenBank/DDBJ databases">
        <authorList>
            <person name="Gilroy R."/>
        </authorList>
    </citation>
    <scope>NUCLEOTIDE SEQUENCE</scope>
    <source>
        <strain evidence="12">ChiBcec8-13705</strain>
    </source>
</reference>
<reference evidence="12" key="1">
    <citation type="journal article" date="2021" name="PeerJ">
        <title>Extensive microbial diversity within the chicken gut microbiome revealed by metagenomics and culture.</title>
        <authorList>
            <person name="Gilroy R."/>
            <person name="Ravi A."/>
            <person name="Getino M."/>
            <person name="Pursley I."/>
            <person name="Horton D.L."/>
            <person name="Alikhan N.F."/>
            <person name="Baker D."/>
            <person name="Gharbi K."/>
            <person name="Hall N."/>
            <person name="Watson M."/>
            <person name="Adriaenssens E.M."/>
            <person name="Foster-Nyarko E."/>
            <person name="Jarju S."/>
            <person name="Secka A."/>
            <person name="Antonio M."/>
            <person name="Oren A."/>
            <person name="Chaudhuri R.R."/>
            <person name="La Ragione R."/>
            <person name="Hildebrand F."/>
            <person name="Pallen M.J."/>
        </authorList>
    </citation>
    <scope>NUCLEOTIDE SEQUENCE</scope>
    <source>
        <strain evidence="12">ChiBcec8-13705</strain>
    </source>
</reference>
<dbReference type="SUPFAM" id="SSF52172">
    <property type="entry name" value="CheY-like"/>
    <property type="match status" value="1"/>
</dbReference>
<feature type="domain" description="Response regulatory" evidence="10">
    <location>
        <begin position="3"/>
        <end position="114"/>
    </location>
</feature>
<dbReference type="SMART" id="SM00448">
    <property type="entry name" value="REC"/>
    <property type="match status" value="1"/>
</dbReference>
<feature type="DNA-binding region" description="OmpR/PhoB-type" evidence="9">
    <location>
        <begin position="121"/>
        <end position="216"/>
    </location>
</feature>
<dbReference type="Gene3D" id="3.40.50.2300">
    <property type="match status" value="1"/>
</dbReference>
<dbReference type="InterPro" id="IPR036388">
    <property type="entry name" value="WH-like_DNA-bd_sf"/>
</dbReference>
<dbReference type="Proteomes" id="UP000886803">
    <property type="component" value="Unassembled WGS sequence"/>
</dbReference>
<dbReference type="PROSITE" id="PS51755">
    <property type="entry name" value="OMPR_PHOB"/>
    <property type="match status" value="1"/>
</dbReference>
<keyword evidence="3" id="KW-0902">Two-component regulatory system</keyword>
<dbReference type="GO" id="GO:0000976">
    <property type="term" value="F:transcription cis-regulatory region binding"/>
    <property type="evidence" value="ECO:0007669"/>
    <property type="project" value="TreeGrafter"/>
</dbReference>
<dbReference type="InterPro" id="IPR001867">
    <property type="entry name" value="OmpR/PhoB-type_DNA-bd"/>
</dbReference>
<dbReference type="InterPro" id="IPR001789">
    <property type="entry name" value="Sig_transdc_resp-reg_receiver"/>
</dbReference>
<dbReference type="PROSITE" id="PS50110">
    <property type="entry name" value="RESPONSE_REGULATORY"/>
    <property type="match status" value="1"/>
</dbReference>
<name>A0A9D2M564_9FIRM</name>
<keyword evidence="4" id="KW-0805">Transcription regulation</keyword>
<dbReference type="EMBL" id="DWYG01000030">
    <property type="protein sequence ID" value="HJB41407.1"/>
    <property type="molecule type" value="Genomic_DNA"/>
</dbReference>
<sequence>MAHILIAEDERSINNLMAANLRLVGHTCDQVMDGEAALAGVQQTEYDLLLLDVMLPGIDGFALKGRLPAELPVIYVTAKANLADKLRGLGLGADDYIVKPFEILELLARVENVLRRTRRNTTWFEFHDLQVDLCARRVLRGGEEVTLTPQEFALLEALVINRNLALSREKLLEIAWGYDYQGETRTVDVHIQRLRRKLGLEKEIQTVYKIGYRLNTRGEA</sequence>
<proteinExistence type="predicted"/>
<dbReference type="SMART" id="SM00862">
    <property type="entry name" value="Trans_reg_C"/>
    <property type="match status" value="1"/>
</dbReference>
<dbReference type="GO" id="GO:0032993">
    <property type="term" value="C:protein-DNA complex"/>
    <property type="evidence" value="ECO:0007669"/>
    <property type="project" value="TreeGrafter"/>
</dbReference>
<dbReference type="InterPro" id="IPR039420">
    <property type="entry name" value="WalR-like"/>
</dbReference>
<keyword evidence="5 9" id="KW-0238">DNA-binding</keyword>
<evidence type="ECO:0000256" key="5">
    <source>
        <dbReference type="ARBA" id="ARBA00023125"/>
    </source>
</evidence>
<dbReference type="Gene3D" id="1.10.10.10">
    <property type="entry name" value="Winged helix-like DNA-binding domain superfamily/Winged helix DNA-binding domain"/>
    <property type="match status" value="1"/>
</dbReference>